<organism evidence="12 13">
    <name type="scientific">BD1-7 clade bacterium</name>
    <dbReference type="NCBI Taxonomy" id="2029982"/>
    <lineage>
        <taxon>Bacteria</taxon>
        <taxon>Pseudomonadati</taxon>
        <taxon>Pseudomonadota</taxon>
        <taxon>Gammaproteobacteria</taxon>
        <taxon>Cellvibrionales</taxon>
        <taxon>Spongiibacteraceae</taxon>
        <taxon>BD1-7 clade</taxon>
    </lineage>
</organism>
<comment type="caution">
    <text evidence="10">Lacks conserved residue(s) required for the propagation of feature annotation.</text>
</comment>
<dbReference type="GO" id="GO:1904047">
    <property type="term" value="F:S-adenosyl-L-methionine binding"/>
    <property type="evidence" value="ECO:0007669"/>
    <property type="project" value="UniProtKB-UniRule"/>
</dbReference>
<name>A0A5S9PFI6_9GAMM</name>
<keyword evidence="6 10" id="KW-0411">Iron-sulfur</keyword>
<evidence type="ECO:0000313" key="13">
    <source>
        <dbReference type="Proteomes" id="UP000434580"/>
    </source>
</evidence>
<comment type="similarity">
    <text evidence="10">Belongs to the radical SAM superfamily. MoaA family.</text>
</comment>
<dbReference type="InterPro" id="IPR007197">
    <property type="entry name" value="rSAM"/>
</dbReference>
<protein>
    <recommendedName>
        <fullName evidence="10">GTP 3',8-cyclase</fullName>
        <ecNumber evidence="10">4.1.99.22</ecNumber>
    </recommendedName>
    <alternativeName>
        <fullName evidence="10">Molybdenum cofactor biosynthesis protein A</fullName>
    </alternativeName>
</protein>
<evidence type="ECO:0000256" key="2">
    <source>
        <dbReference type="ARBA" id="ARBA00022691"/>
    </source>
</evidence>
<dbReference type="SFLD" id="SFLDS00029">
    <property type="entry name" value="Radical_SAM"/>
    <property type="match status" value="1"/>
</dbReference>
<feature type="binding site" evidence="10">
    <location>
        <position position="14"/>
    </location>
    <ligand>
        <name>GTP</name>
        <dbReference type="ChEBI" id="CHEBI:37565"/>
    </ligand>
</feature>
<dbReference type="GO" id="GO:0061799">
    <property type="term" value="F:cyclic pyranopterin monophosphate synthase activity"/>
    <property type="evidence" value="ECO:0007669"/>
    <property type="project" value="TreeGrafter"/>
</dbReference>
<dbReference type="HAMAP" id="MF_01225_B">
    <property type="entry name" value="MoaA_B"/>
    <property type="match status" value="1"/>
</dbReference>
<dbReference type="SFLD" id="SFLDG01386">
    <property type="entry name" value="main_SPASM_domain-containing"/>
    <property type="match status" value="1"/>
</dbReference>
<dbReference type="GO" id="GO:0046872">
    <property type="term" value="F:metal ion binding"/>
    <property type="evidence" value="ECO:0007669"/>
    <property type="project" value="UniProtKB-KW"/>
</dbReference>
<feature type="binding site" evidence="10">
    <location>
        <position position="28"/>
    </location>
    <ligand>
        <name>[4Fe-4S] cluster</name>
        <dbReference type="ChEBI" id="CHEBI:49883"/>
        <label>1</label>
        <note>4Fe-4S-S-AdoMet</note>
    </ligand>
</feature>
<dbReference type="SMART" id="SM00729">
    <property type="entry name" value="Elp3"/>
    <property type="match status" value="1"/>
</dbReference>
<dbReference type="OrthoDB" id="9763993at2"/>
<dbReference type="CDD" id="cd01335">
    <property type="entry name" value="Radical_SAM"/>
    <property type="match status" value="1"/>
</dbReference>
<keyword evidence="5 10" id="KW-0408">Iron</keyword>
<dbReference type="GO" id="GO:0005525">
    <property type="term" value="F:GTP binding"/>
    <property type="evidence" value="ECO:0007669"/>
    <property type="project" value="UniProtKB-UniRule"/>
</dbReference>
<comment type="pathway">
    <text evidence="10">Cofactor biosynthesis; molybdopterin biosynthesis.</text>
</comment>
<dbReference type="GO" id="GO:0061798">
    <property type="term" value="F:GTP 3',8'-cyclase activity"/>
    <property type="evidence" value="ECO:0007669"/>
    <property type="project" value="UniProtKB-UniRule"/>
</dbReference>
<dbReference type="InterPro" id="IPR050105">
    <property type="entry name" value="MoCo_biosynth_MoaA/MoaC"/>
</dbReference>
<sequence length="338" mass="38007">MLIDPFGRHINYLRLSLTDRCNYRCTYCMPEDMSFAPRHENLECDELLLICRAFVELGVEKIRLTGGEPMVHPDFPGLLQKLNVLDGLRSIAVTTNGSLLQQHLPILADSKVKQLNISLDSVNPETFSRITRTRAGELDKVIAGIDAAVEAGIERVRLNAVVSNGYNHNELVDLVRFAIDRQVHVAFIEEMPMGDMPDYKRSEKYLSNQTVKNQLAEVFTLLPMTEKRQQAGPAVYHKVAGTQTEVGFISPHSQNFCSSCNRVRVTRKGQLVLCLGNDDGLDLRQIIRQHADTNDGREPLIALKQAIVDALTRKPEAHQFDIAQDDWQVVRFMNVTGG</sequence>
<feature type="binding site" evidence="10">
    <location>
        <position position="191"/>
    </location>
    <ligand>
        <name>S-adenosyl-L-methionine</name>
        <dbReference type="ChEBI" id="CHEBI:59789"/>
    </ligand>
</feature>
<comment type="function">
    <text evidence="10">Catalyzes the cyclization of GTP to (8S)-3',8-cyclo-7,8-dihydroguanosine 5'-triphosphate.</text>
</comment>
<feature type="binding site" evidence="10">
    <location>
        <position position="63"/>
    </location>
    <ligand>
        <name>GTP</name>
        <dbReference type="ChEBI" id="CHEBI:37565"/>
    </ligand>
</feature>
<feature type="binding site" evidence="10">
    <location>
        <position position="25"/>
    </location>
    <ligand>
        <name>[4Fe-4S] cluster</name>
        <dbReference type="ChEBI" id="CHEBI:49883"/>
        <label>1</label>
        <note>4Fe-4S-S-AdoMet</note>
    </ligand>
</feature>
<dbReference type="PANTHER" id="PTHR22960">
    <property type="entry name" value="MOLYBDOPTERIN COFACTOR SYNTHESIS PROTEIN A"/>
    <property type="match status" value="1"/>
</dbReference>
<keyword evidence="1 10" id="KW-0004">4Fe-4S</keyword>
<keyword evidence="9 10" id="KW-0456">Lyase</keyword>
<keyword evidence="2 10" id="KW-0949">S-adenosyl-L-methionine</keyword>
<proteinExistence type="inferred from homology"/>
<evidence type="ECO:0000256" key="9">
    <source>
        <dbReference type="ARBA" id="ARBA00023239"/>
    </source>
</evidence>
<comment type="cofactor">
    <cofactor evidence="10">
        <name>[4Fe-4S] cluster</name>
        <dbReference type="ChEBI" id="CHEBI:49883"/>
    </cofactor>
    <text evidence="10">Binds 2 [4Fe-4S] clusters. Binds 1 [4Fe-4S] cluster coordinated with 3 cysteines and an exchangeable S-adenosyl-L-methionine and 1 [4Fe-4S] cluster coordinated with 3 cysteines and the GTP-derived substrate.</text>
</comment>
<comment type="subunit">
    <text evidence="10">Monomer and homodimer.</text>
</comment>
<feature type="binding site" evidence="10">
    <location>
        <position position="27"/>
    </location>
    <ligand>
        <name>S-adenosyl-L-methionine</name>
        <dbReference type="ChEBI" id="CHEBI:59789"/>
    </ligand>
</feature>
<accession>A0A5S9PFI6</accession>
<feature type="binding site" evidence="10">
    <location>
        <position position="257"/>
    </location>
    <ligand>
        <name>[4Fe-4S] cluster</name>
        <dbReference type="ChEBI" id="CHEBI:49883"/>
        <label>2</label>
        <note>4Fe-4S-substrate</note>
    </ligand>
</feature>
<dbReference type="GO" id="GO:0051539">
    <property type="term" value="F:4 iron, 4 sulfur cluster binding"/>
    <property type="evidence" value="ECO:0007669"/>
    <property type="project" value="UniProtKB-UniRule"/>
</dbReference>
<evidence type="ECO:0000256" key="5">
    <source>
        <dbReference type="ARBA" id="ARBA00023004"/>
    </source>
</evidence>
<dbReference type="InterPro" id="IPR013785">
    <property type="entry name" value="Aldolase_TIM"/>
</dbReference>
<dbReference type="UniPathway" id="UPA00344"/>
<dbReference type="NCBIfam" id="TIGR02666">
    <property type="entry name" value="moaA"/>
    <property type="match status" value="1"/>
</dbReference>
<dbReference type="Pfam" id="PF06463">
    <property type="entry name" value="Mob_synth_C"/>
    <property type="match status" value="1"/>
</dbReference>
<feature type="domain" description="Radical SAM core" evidence="11">
    <location>
        <begin position="5"/>
        <end position="234"/>
    </location>
</feature>
<dbReference type="EC" id="4.1.99.22" evidence="10"/>
<dbReference type="PROSITE" id="PS51918">
    <property type="entry name" value="RADICAL_SAM"/>
    <property type="match status" value="1"/>
</dbReference>
<dbReference type="Gene3D" id="3.20.20.70">
    <property type="entry name" value="Aldolase class I"/>
    <property type="match status" value="1"/>
</dbReference>
<keyword evidence="8 10" id="KW-0501">Molybdenum cofactor biosynthesis</keyword>
<gene>
    <name evidence="12" type="primary">moaA_2</name>
    <name evidence="10" type="synonym">moaA</name>
    <name evidence="12" type="ORF">DPBNPPHM_04026</name>
</gene>
<dbReference type="SFLD" id="SFLDG01067">
    <property type="entry name" value="SPASM/twitch_domain_containing"/>
    <property type="match status" value="1"/>
</dbReference>
<feature type="binding site" evidence="10">
    <location>
        <position position="67"/>
    </location>
    <ligand>
        <name>S-adenosyl-L-methionine</name>
        <dbReference type="ChEBI" id="CHEBI:59789"/>
    </ligand>
</feature>
<feature type="binding site" evidence="10">
    <location>
        <position position="94"/>
    </location>
    <ligand>
        <name>GTP</name>
        <dbReference type="ChEBI" id="CHEBI:37565"/>
    </ligand>
</feature>
<comment type="catalytic activity">
    <reaction evidence="10">
        <text>GTP + AH2 + S-adenosyl-L-methionine = (8S)-3',8-cyclo-7,8-dihydroguanosine 5'-triphosphate + 5'-deoxyadenosine + L-methionine + A + H(+)</text>
        <dbReference type="Rhea" id="RHEA:49576"/>
        <dbReference type="ChEBI" id="CHEBI:13193"/>
        <dbReference type="ChEBI" id="CHEBI:15378"/>
        <dbReference type="ChEBI" id="CHEBI:17319"/>
        <dbReference type="ChEBI" id="CHEBI:17499"/>
        <dbReference type="ChEBI" id="CHEBI:37565"/>
        <dbReference type="ChEBI" id="CHEBI:57844"/>
        <dbReference type="ChEBI" id="CHEBI:59789"/>
        <dbReference type="ChEBI" id="CHEBI:131766"/>
        <dbReference type="EC" id="4.1.99.22"/>
    </reaction>
</comment>
<dbReference type="CDD" id="cd21117">
    <property type="entry name" value="Twitch_MoaA"/>
    <property type="match status" value="1"/>
</dbReference>
<evidence type="ECO:0000256" key="7">
    <source>
        <dbReference type="ARBA" id="ARBA00023134"/>
    </source>
</evidence>
<dbReference type="InterPro" id="IPR013483">
    <property type="entry name" value="MoaA"/>
</dbReference>
<evidence type="ECO:0000256" key="3">
    <source>
        <dbReference type="ARBA" id="ARBA00022723"/>
    </source>
</evidence>
<evidence type="ECO:0000256" key="4">
    <source>
        <dbReference type="ARBA" id="ARBA00022741"/>
    </source>
</evidence>
<dbReference type="Proteomes" id="UP000434580">
    <property type="component" value="Unassembled WGS sequence"/>
</dbReference>
<feature type="binding site" evidence="10">
    <location>
        <position position="21"/>
    </location>
    <ligand>
        <name>[4Fe-4S] cluster</name>
        <dbReference type="ChEBI" id="CHEBI:49883"/>
        <label>1</label>
        <note>4Fe-4S-S-AdoMet</note>
    </ligand>
</feature>
<dbReference type="GO" id="GO:0006777">
    <property type="term" value="P:Mo-molybdopterin cofactor biosynthetic process"/>
    <property type="evidence" value="ECO:0007669"/>
    <property type="project" value="UniProtKB-UniRule"/>
</dbReference>
<dbReference type="AlphaFoldDB" id="A0A5S9PFI6"/>
<dbReference type="SFLD" id="SFLDG01383">
    <property type="entry name" value="cyclic_pyranopterin_phosphate"/>
    <property type="match status" value="1"/>
</dbReference>
<keyword evidence="4 10" id="KW-0547">Nucleotide-binding</keyword>
<dbReference type="InterPro" id="IPR010505">
    <property type="entry name" value="MoaA_twitch"/>
</dbReference>
<dbReference type="SUPFAM" id="SSF102114">
    <property type="entry name" value="Radical SAM enzymes"/>
    <property type="match status" value="1"/>
</dbReference>
<keyword evidence="7 10" id="KW-0342">GTP-binding</keyword>
<feature type="binding site" evidence="10">
    <location>
        <position position="118"/>
    </location>
    <ligand>
        <name>S-adenosyl-L-methionine</name>
        <dbReference type="ChEBI" id="CHEBI:59789"/>
    </ligand>
</feature>
<evidence type="ECO:0000256" key="6">
    <source>
        <dbReference type="ARBA" id="ARBA00023014"/>
    </source>
</evidence>
<dbReference type="EMBL" id="CACSII010000011">
    <property type="protein sequence ID" value="CAA0102721.1"/>
    <property type="molecule type" value="Genomic_DNA"/>
</dbReference>
<dbReference type="InterPro" id="IPR058240">
    <property type="entry name" value="rSAM_sf"/>
</dbReference>
<reference evidence="12 13" key="1">
    <citation type="submission" date="2019-11" db="EMBL/GenBank/DDBJ databases">
        <authorList>
            <person name="Holert J."/>
        </authorList>
    </citation>
    <scope>NUCLEOTIDE SEQUENCE [LARGE SCALE GENOMIC DNA]</scope>
    <source>
        <strain evidence="12">BC5_2</strain>
    </source>
</reference>
<dbReference type="PANTHER" id="PTHR22960:SF0">
    <property type="entry name" value="MOLYBDENUM COFACTOR BIOSYNTHESIS PROTEIN 1"/>
    <property type="match status" value="1"/>
</dbReference>
<feature type="binding site" evidence="10">
    <location>
        <position position="274"/>
    </location>
    <ligand>
        <name>[4Fe-4S] cluster</name>
        <dbReference type="ChEBI" id="CHEBI:49883"/>
        <label>2</label>
        <note>4Fe-4S-substrate</note>
    </ligand>
</feature>
<feature type="binding site" evidence="10">
    <location>
        <begin position="262"/>
        <end position="264"/>
    </location>
    <ligand>
        <name>GTP</name>
        <dbReference type="ChEBI" id="CHEBI:37565"/>
    </ligand>
</feature>
<feature type="binding site" evidence="10">
    <location>
        <position position="260"/>
    </location>
    <ligand>
        <name>[4Fe-4S] cluster</name>
        <dbReference type="ChEBI" id="CHEBI:49883"/>
        <label>2</label>
        <note>4Fe-4S-substrate</note>
    </ligand>
</feature>
<keyword evidence="3 10" id="KW-0479">Metal-binding</keyword>
<evidence type="ECO:0000256" key="1">
    <source>
        <dbReference type="ARBA" id="ARBA00022485"/>
    </source>
</evidence>
<evidence type="ECO:0000256" key="10">
    <source>
        <dbReference type="HAMAP-Rule" id="MF_01225"/>
    </source>
</evidence>
<dbReference type="Pfam" id="PF04055">
    <property type="entry name" value="Radical_SAM"/>
    <property type="match status" value="1"/>
</dbReference>
<dbReference type="InterPro" id="IPR006638">
    <property type="entry name" value="Elp3/MiaA/NifB-like_rSAM"/>
</dbReference>
<dbReference type="InterPro" id="IPR040064">
    <property type="entry name" value="MoaA-like"/>
</dbReference>
<evidence type="ECO:0000256" key="8">
    <source>
        <dbReference type="ARBA" id="ARBA00023150"/>
    </source>
</evidence>
<evidence type="ECO:0000313" key="12">
    <source>
        <dbReference type="EMBL" id="CAA0102721.1"/>
    </source>
</evidence>
<evidence type="ECO:0000259" key="11">
    <source>
        <dbReference type="PROSITE" id="PS51918"/>
    </source>
</evidence>